<gene>
    <name evidence="2" type="ORF">AQPW35_15090</name>
</gene>
<dbReference type="InterPro" id="IPR038727">
    <property type="entry name" value="NadR/Ttd14_AAA_dom"/>
</dbReference>
<feature type="domain" description="NadR/Ttd14 AAA" evidence="1">
    <location>
        <begin position="7"/>
        <end position="167"/>
    </location>
</feature>
<proteinExistence type="predicted"/>
<dbReference type="PANTHER" id="PTHR37512">
    <property type="entry name" value="TRIFUNCTIONAL NAD BIOSYNTHESIS/REGULATOR PROTEIN NADR"/>
    <property type="match status" value="1"/>
</dbReference>
<dbReference type="Proteomes" id="UP000301751">
    <property type="component" value="Unassembled WGS sequence"/>
</dbReference>
<sequence length="224" mass="24499">MAEATLRIAIVGAESTGKTALAQALAERLTTLTGLRCTWVGEHLRAWCDAHGRTPQPDEQPAIAAQQQALIDAAAQTHDVVVCDTTPLMTAVYSDWLFNDQRLHADAVAWQRQCQITLLTALDIAWKPDGLQRDGPQVRVPVDNRVRSLLIQNGLPWALVAGQGAARLESAVDAVAPLLRQRRGPAAGLFSRLADRDASQPDWRWTCDNCDAPDCEHALMRLRG</sequence>
<evidence type="ECO:0000313" key="2">
    <source>
        <dbReference type="EMBL" id="GCL62428.1"/>
    </source>
</evidence>
<name>A0A480AUI6_9BURK</name>
<dbReference type="SUPFAM" id="SSF52540">
    <property type="entry name" value="P-loop containing nucleoside triphosphate hydrolases"/>
    <property type="match status" value="1"/>
</dbReference>
<dbReference type="PANTHER" id="PTHR37512:SF1">
    <property type="entry name" value="NADR_TTD14 AAA DOMAIN-CONTAINING PROTEIN"/>
    <property type="match status" value="1"/>
</dbReference>
<accession>A0A480AUI6</accession>
<keyword evidence="3" id="KW-1185">Reference proteome</keyword>
<dbReference type="AlphaFoldDB" id="A0A480AUI6"/>
<comment type="caution">
    <text evidence="2">The sequence shown here is derived from an EMBL/GenBank/DDBJ whole genome shotgun (WGS) entry which is preliminary data.</text>
</comment>
<dbReference type="RefSeq" id="WP_137732189.1">
    <property type="nucleotide sequence ID" value="NZ_BJCL01000003.1"/>
</dbReference>
<dbReference type="OrthoDB" id="9151999at2"/>
<dbReference type="Pfam" id="PF13521">
    <property type="entry name" value="AAA_28"/>
    <property type="match status" value="1"/>
</dbReference>
<dbReference type="InterPro" id="IPR027417">
    <property type="entry name" value="P-loop_NTPase"/>
</dbReference>
<protein>
    <recommendedName>
        <fullName evidence="1">NadR/Ttd14 AAA domain-containing protein</fullName>
    </recommendedName>
</protein>
<dbReference type="EMBL" id="BJCL01000003">
    <property type="protein sequence ID" value="GCL62428.1"/>
    <property type="molecule type" value="Genomic_DNA"/>
</dbReference>
<evidence type="ECO:0000313" key="3">
    <source>
        <dbReference type="Proteomes" id="UP000301751"/>
    </source>
</evidence>
<dbReference type="InterPro" id="IPR052735">
    <property type="entry name" value="NAD_biosynth-regulator"/>
</dbReference>
<organism evidence="2 3">
    <name type="scientific">Pseudaquabacterium pictum</name>
    <dbReference type="NCBI Taxonomy" id="2315236"/>
    <lineage>
        <taxon>Bacteria</taxon>
        <taxon>Pseudomonadati</taxon>
        <taxon>Pseudomonadota</taxon>
        <taxon>Betaproteobacteria</taxon>
        <taxon>Burkholderiales</taxon>
        <taxon>Sphaerotilaceae</taxon>
        <taxon>Pseudaquabacterium</taxon>
    </lineage>
</organism>
<evidence type="ECO:0000259" key="1">
    <source>
        <dbReference type="Pfam" id="PF13521"/>
    </source>
</evidence>
<dbReference type="Gene3D" id="3.40.50.300">
    <property type="entry name" value="P-loop containing nucleotide triphosphate hydrolases"/>
    <property type="match status" value="1"/>
</dbReference>
<reference evidence="3" key="1">
    <citation type="submission" date="2019-03" db="EMBL/GenBank/DDBJ databases">
        <title>Aquabacterium pictum sp.nov., the first bacteriochlorophyll a-containing freshwater bacterium in the genus Aquabacterium of the class Betaproteobacteria.</title>
        <authorList>
            <person name="Hirose S."/>
            <person name="Tank M."/>
            <person name="Hara E."/>
            <person name="Tamaki H."/>
            <person name="Takaichi S."/>
            <person name="Haruta S."/>
            <person name="Hanada S."/>
        </authorList>
    </citation>
    <scope>NUCLEOTIDE SEQUENCE [LARGE SCALE GENOMIC DNA]</scope>
    <source>
        <strain evidence="3">W35</strain>
    </source>
</reference>